<evidence type="ECO:0000259" key="4">
    <source>
        <dbReference type="PROSITE" id="PS51891"/>
    </source>
</evidence>
<evidence type="ECO:0000313" key="5">
    <source>
        <dbReference type="EMBL" id="VTR42382.1"/>
    </source>
</evidence>
<reference evidence="5" key="1">
    <citation type="submission" date="2019-05" db="EMBL/GenBank/DDBJ databases">
        <authorList>
            <consortium name="Pathogen Informatics"/>
        </authorList>
    </citation>
    <scope>NUCLEOTIDE SEQUENCE [LARGE SCALE GENOMIC DNA]</scope>
    <source>
        <strain evidence="5">NCTC12965</strain>
    </source>
</reference>
<dbReference type="Gene3D" id="3.90.1590.10">
    <property type="entry name" value="glutathione-dependent formaldehyde- activating enzyme (gfa)"/>
    <property type="match status" value="1"/>
</dbReference>
<dbReference type="SUPFAM" id="SSF51316">
    <property type="entry name" value="Mss4-like"/>
    <property type="match status" value="1"/>
</dbReference>
<comment type="similarity">
    <text evidence="1">Belongs to the Gfa family.</text>
</comment>
<dbReference type="AlphaFoldDB" id="A0A4U9VBI0"/>
<evidence type="ECO:0000256" key="1">
    <source>
        <dbReference type="ARBA" id="ARBA00005495"/>
    </source>
</evidence>
<feature type="domain" description="CENP-V/GFA" evidence="4">
    <location>
        <begin position="5"/>
        <end position="83"/>
    </location>
</feature>
<dbReference type="Pfam" id="PF04828">
    <property type="entry name" value="GFA"/>
    <property type="match status" value="1"/>
</dbReference>
<dbReference type="InterPro" id="IPR011057">
    <property type="entry name" value="Mss4-like_sf"/>
</dbReference>
<keyword evidence="3" id="KW-0862">Zinc</keyword>
<keyword evidence="2" id="KW-0479">Metal-binding</keyword>
<proteinExistence type="inferred from homology"/>
<evidence type="ECO:0000256" key="2">
    <source>
        <dbReference type="ARBA" id="ARBA00022723"/>
    </source>
</evidence>
<organism evidence="5">
    <name type="scientific">Serratia fonticola</name>
    <dbReference type="NCBI Taxonomy" id="47917"/>
    <lineage>
        <taxon>Bacteria</taxon>
        <taxon>Pseudomonadati</taxon>
        <taxon>Pseudomonadota</taxon>
        <taxon>Gammaproteobacteria</taxon>
        <taxon>Enterobacterales</taxon>
        <taxon>Yersiniaceae</taxon>
        <taxon>Serratia</taxon>
    </lineage>
</organism>
<gene>
    <name evidence="5" type="ORF">NCTC12965_04811</name>
</gene>
<protein>
    <submittedName>
        <fullName evidence="5">Uncharacterized conserved protein</fullName>
    </submittedName>
</protein>
<dbReference type="GO" id="GO:0046872">
    <property type="term" value="F:metal ion binding"/>
    <property type="evidence" value="ECO:0007669"/>
    <property type="project" value="UniProtKB-KW"/>
</dbReference>
<dbReference type="PROSITE" id="PS51891">
    <property type="entry name" value="CENP_V_GFA"/>
    <property type="match status" value="1"/>
</dbReference>
<dbReference type="EMBL" id="CABEEZ010000105">
    <property type="protein sequence ID" value="VTR42382.1"/>
    <property type="molecule type" value="Genomic_DNA"/>
</dbReference>
<dbReference type="InterPro" id="IPR006913">
    <property type="entry name" value="CENP-V/GFA"/>
</dbReference>
<name>A0A4U9VBI0_SERFO</name>
<accession>A0A4U9VBI0</accession>
<sequence>MTNEFSGGCLCGAIRFKATSPANPHTCSCDICQKHTGAQSAAWIEFSASNVQWIGKVANPQPTVPHRPQAEPFAHGGVVPLGP</sequence>
<dbReference type="GO" id="GO:0016846">
    <property type="term" value="F:carbon-sulfur lyase activity"/>
    <property type="evidence" value="ECO:0007669"/>
    <property type="project" value="InterPro"/>
</dbReference>
<evidence type="ECO:0000256" key="3">
    <source>
        <dbReference type="ARBA" id="ARBA00022833"/>
    </source>
</evidence>